<dbReference type="EMBL" id="AP023086">
    <property type="protein sequence ID" value="BCD99406.1"/>
    <property type="molecule type" value="Genomic_DNA"/>
</dbReference>
<dbReference type="Gene3D" id="1.10.606.10">
    <property type="entry name" value="Vanadium-containing Chloroperoxidase, domain 2"/>
    <property type="match status" value="1"/>
</dbReference>
<dbReference type="GO" id="GO:0004601">
    <property type="term" value="F:peroxidase activity"/>
    <property type="evidence" value="ECO:0007669"/>
    <property type="project" value="InterPro"/>
</dbReference>
<evidence type="ECO:0000313" key="3">
    <source>
        <dbReference type="Proteomes" id="UP001320119"/>
    </source>
</evidence>
<proteinExistence type="predicted"/>
<dbReference type="InterPro" id="IPR016119">
    <property type="entry name" value="Br/Cl_peroxidase_C"/>
</dbReference>
<dbReference type="AlphaFoldDB" id="A0AAN2BLU3"/>
<organism evidence="2 3">
    <name type="scientific">Marinagarivorans cellulosilyticus</name>
    <dbReference type="NCBI Taxonomy" id="2721545"/>
    <lineage>
        <taxon>Bacteria</taxon>
        <taxon>Pseudomonadati</taxon>
        <taxon>Pseudomonadota</taxon>
        <taxon>Gammaproteobacteria</taxon>
        <taxon>Cellvibrionales</taxon>
        <taxon>Cellvibrionaceae</taxon>
        <taxon>Marinagarivorans</taxon>
    </lineage>
</organism>
<dbReference type="Pfam" id="PF21167">
    <property type="entry name" value="DUF6851"/>
    <property type="match status" value="1"/>
</dbReference>
<dbReference type="Proteomes" id="UP001320119">
    <property type="component" value="Chromosome"/>
</dbReference>
<dbReference type="PANTHER" id="PTHR34599">
    <property type="entry name" value="PEROXIDASE-RELATED"/>
    <property type="match status" value="1"/>
</dbReference>
<sequence length="665" mass="72840">MTLQYGFCRFGKQRVLAMLLPASLVLLSCGSDDRQVANEEGDPIVIDGASVARQWNELILEAIRNDYARPTVHARNLHHLSAAMYDAWSTYSLNANPYLLGQQYGSTDCTLDFNAYAQSADNLMQQGNREEAISYAAYRLIRHRFAASPSAAVTALNADNLMLELGYDINKQSMDVTEGDAAALGNFIGECYIQFGLQDGSNELNSYASINYSPANPPLSPQLSGNPDIVDPNRWQPLALSTFIDQAGNPITGGALEFLGPEWGNVQPFALTDDELSVYQREGGSYKVYHDPGAPSQLGTETTAAYQWGFSLVALWSSHLDPSDGVMWDISPASVGNVGQLPATAEGYPNFYNALDGGDASHGHSINPKTGMPYEPQWVPRGDYTRVLAEFWADGPDSETPPGHWFVILNAVTDHPALKRRFRGEGNELGALEWDIKAYFALGGAMHDAAISAWSIKGWYDYVRPVSALRAMAELGQSTDALAPSWHPDGIPLTPGYIELVQAGDPLAGYDNQFVGKIKVRAWQGPEYVVNPANDTGDVGWILIDNWWPYQRPSFVSPPFAGYVSGHSTYSRAAAEVLTLLTGDEYFPGGKSEFEIKANDFLVFEQGPSVDLTLEWATYRDASDQCSLSRIWGGIHPPQDDIPGRIIGEKIGVKAFELAQTYFAR</sequence>
<protein>
    <recommendedName>
        <fullName evidence="1">DUF6851 domain-containing protein</fullName>
    </recommendedName>
</protein>
<dbReference type="InterPro" id="IPR036938">
    <property type="entry name" value="PAP2/HPO_sf"/>
</dbReference>
<evidence type="ECO:0000259" key="1">
    <source>
        <dbReference type="Pfam" id="PF21167"/>
    </source>
</evidence>
<dbReference type="InterPro" id="IPR052559">
    <property type="entry name" value="V-haloperoxidase"/>
</dbReference>
<dbReference type="InterPro" id="IPR049283">
    <property type="entry name" value="DUF6851"/>
</dbReference>
<gene>
    <name evidence="2" type="ORF">MARGE09_P3608</name>
</gene>
<keyword evidence="3" id="KW-1185">Reference proteome</keyword>
<reference evidence="2 3" key="1">
    <citation type="journal article" date="2022" name="IScience">
        <title>An ultrasensitive nanofiber-based assay for enzymatic hydrolysis and deep-sea microbial degradation of cellulose.</title>
        <authorList>
            <person name="Tsudome M."/>
            <person name="Tachioka M."/>
            <person name="Miyazaki M."/>
            <person name="Uchimura K."/>
            <person name="Tsuda M."/>
            <person name="Takaki Y."/>
            <person name="Deguchi S."/>
        </authorList>
    </citation>
    <scope>NUCLEOTIDE SEQUENCE [LARGE SCALE GENOMIC DNA]</scope>
    <source>
        <strain evidence="2 3">GE09</strain>
    </source>
</reference>
<dbReference type="KEGG" id="marq:MARGE09_P3608"/>
<name>A0AAN2BLU3_9GAMM</name>
<accession>A0AAN2BLU3</accession>
<dbReference type="CDD" id="cd03398">
    <property type="entry name" value="PAP2_haloperoxidase"/>
    <property type="match status" value="1"/>
</dbReference>
<feature type="domain" description="DUF6851" evidence="1">
    <location>
        <begin position="82"/>
        <end position="237"/>
    </location>
</feature>
<dbReference type="PANTHER" id="PTHR34599:SF2">
    <property type="entry name" value="TRAF-TYPE DOMAIN-CONTAINING PROTEIN"/>
    <property type="match status" value="1"/>
</dbReference>
<evidence type="ECO:0000313" key="2">
    <source>
        <dbReference type="EMBL" id="BCD99406.1"/>
    </source>
</evidence>
<dbReference type="SUPFAM" id="SSF48317">
    <property type="entry name" value="Acid phosphatase/Vanadium-dependent haloperoxidase"/>
    <property type="match status" value="1"/>
</dbReference>